<reference evidence="2" key="1">
    <citation type="submission" date="2015-04" db="EMBL/GenBank/DDBJ databases">
        <title>The genome sequence of the plant pathogenic Rhizarian Plasmodiophora brassicae reveals insights in its biotrophic life cycle and the origin of chitin synthesis.</title>
        <authorList>
            <person name="Schwelm A."/>
            <person name="Fogelqvist J."/>
            <person name="Knaust A."/>
            <person name="Julke S."/>
            <person name="Lilja T."/>
            <person name="Dhandapani V."/>
            <person name="Bonilla-Rosso G."/>
            <person name="Karlsson M."/>
            <person name="Shevchenko A."/>
            <person name="Choi S.R."/>
            <person name="Kim H.G."/>
            <person name="Park J.Y."/>
            <person name="Lim Y.P."/>
            <person name="Ludwig-Muller J."/>
            <person name="Dixelius C."/>
        </authorList>
    </citation>
    <scope>NUCLEOTIDE SEQUENCE</scope>
    <source>
        <tissue evidence="2">Potato root galls</tissue>
    </source>
</reference>
<feature type="non-terminal residue" evidence="2">
    <location>
        <position position="1"/>
    </location>
</feature>
<proteinExistence type="predicted"/>
<evidence type="ECO:0000256" key="1">
    <source>
        <dbReference type="SAM" id="MobiDB-lite"/>
    </source>
</evidence>
<protein>
    <submittedName>
        <fullName evidence="2">Uncharacterized protein</fullName>
    </submittedName>
</protein>
<organism evidence="2">
    <name type="scientific">Spongospora subterranea</name>
    <dbReference type="NCBI Taxonomy" id="70186"/>
    <lineage>
        <taxon>Eukaryota</taxon>
        <taxon>Sar</taxon>
        <taxon>Rhizaria</taxon>
        <taxon>Endomyxa</taxon>
        <taxon>Phytomyxea</taxon>
        <taxon>Plasmodiophorida</taxon>
        <taxon>Plasmodiophoridae</taxon>
        <taxon>Spongospora</taxon>
    </lineage>
</organism>
<feature type="compositionally biased region" description="Acidic residues" evidence="1">
    <location>
        <begin position="214"/>
        <end position="224"/>
    </location>
</feature>
<evidence type="ECO:0000313" key="2">
    <source>
        <dbReference type="EMBL" id="CRZ10979.1"/>
    </source>
</evidence>
<dbReference type="AlphaFoldDB" id="A0A0H5RQJ4"/>
<feature type="compositionally biased region" description="Acidic residues" evidence="1">
    <location>
        <begin position="197"/>
        <end position="206"/>
    </location>
</feature>
<dbReference type="EMBL" id="HACM01010537">
    <property type="protein sequence ID" value="CRZ10979.1"/>
    <property type="molecule type" value="Transcribed_RNA"/>
</dbReference>
<name>A0A0H5RQJ4_9EUKA</name>
<feature type="region of interest" description="Disordered" evidence="1">
    <location>
        <begin position="160"/>
        <end position="260"/>
    </location>
</feature>
<sequence length="260" mass="29992">RCELAGVNGIDIFTELFQLMVKPSKQIIRTYCLEFLSHVRSPDRWCPPTAYRMNALHVHLDIPGVTKKPKKAQLYKMLSETFGVMRYTQAKKKQKLTTRQIRLVWYTPLVDFILNEWNARVFPGKFDDFVKLVQDTDLFKKYNPPDLKPKIEELWAGGVTATPSSRERNASGGAADAEPQKESTGDEDDLDWLYNEEHEEDDDECGNLELSDTKDEESDVEEFTPDVVDATRWGKVEDTNDETTSDVYIPRTLPRELNHD</sequence>
<accession>A0A0H5RQJ4</accession>